<accession>A0ABR7RVG8</accession>
<dbReference type="InterPro" id="IPR024185">
    <property type="entry name" value="FTHF_cligase-like_sf"/>
</dbReference>
<dbReference type="PIRSF" id="PIRSF006806">
    <property type="entry name" value="FTHF_cligase"/>
    <property type="match status" value="1"/>
</dbReference>
<evidence type="ECO:0000313" key="6">
    <source>
        <dbReference type="Proteomes" id="UP000626026"/>
    </source>
</evidence>
<dbReference type="Gene3D" id="3.40.50.10420">
    <property type="entry name" value="NagB/RpiA/CoA transferase-like"/>
    <property type="match status" value="1"/>
</dbReference>
<evidence type="ECO:0000256" key="3">
    <source>
        <dbReference type="ARBA" id="ARBA00022840"/>
    </source>
</evidence>
<keyword evidence="4" id="KW-0479">Metal-binding</keyword>
<dbReference type="SUPFAM" id="SSF100950">
    <property type="entry name" value="NagB/RpiA/CoA transferase-like"/>
    <property type="match status" value="1"/>
</dbReference>
<keyword evidence="3 4" id="KW-0067">ATP-binding</keyword>
<evidence type="ECO:0000256" key="2">
    <source>
        <dbReference type="ARBA" id="ARBA00022741"/>
    </source>
</evidence>
<dbReference type="EC" id="6.3.3.2" evidence="4"/>
<reference evidence="5 6" key="1">
    <citation type="journal article" date="2013" name="Int. J. Syst. Evol. Microbiol.">
        <title>Roseomonas aerophila sp. nov., isolated from air.</title>
        <authorList>
            <person name="Kim S.J."/>
            <person name="Weon H.Y."/>
            <person name="Ahn J.H."/>
            <person name="Hong S.B."/>
            <person name="Seok S.J."/>
            <person name="Whang K.S."/>
            <person name="Kwon S.W."/>
        </authorList>
    </citation>
    <scope>NUCLEOTIDE SEQUENCE [LARGE SCALE GENOMIC DNA]</scope>
    <source>
        <strain evidence="5 6">NBRC 108923</strain>
    </source>
</reference>
<comment type="cofactor">
    <cofactor evidence="4">
        <name>Mg(2+)</name>
        <dbReference type="ChEBI" id="CHEBI:18420"/>
    </cofactor>
</comment>
<dbReference type="GO" id="GO:0030272">
    <property type="term" value="F:5-formyltetrahydrofolate cyclo-ligase activity"/>
    <property type="evidence" value="ECO:0007669"/>
    <property type="project" value="UniProtKB-EC"/>
</dbReference>
<dbReference type="Proteomes" id="UP000626026">
    <property type="component" value="Unassembled WGS sequence"/>
</dbReference>
<sequence>MAAPLIPLSDWPDPPALAAEKAALRQSAMAARAALRLPDAGEALARTVLLHCPPPPGALLAGFWPMGDEIDIRPLMRRLAEAGHALALPVTPRRGHPLLFRRWAWGGKLVPGRFGTSVPPDDAEVVTPQALLVPLLAFDATGARLGYGGGFYDRTLGGLPGAWALGVAFAAQQVEKVPAGVHDVALHGIATEAGFLRTER</sequence>
<keyword evidence="2 4" id="KW-0547">Nucleotide-binding</keyword>
<comment type="catalytic activity">
    <reaction evidence="4">
        <text>(6S)-5-formyl-5,6,7,8-tetrahydrofolate + ATP = (6R)-5,10-methenyltetrahydrofolate + ADP + phosphate</text>
        <dbReference type="Rhea" id="RHEA:10488"/>
        <dbReference type="ChEBI" id="CHEBI:30616"/>
        <dbReference type="ChEBI" id="CHEBI:43474"/>
        <dbReference type="ChEBI" id="CHEBI:57455"/>
        <dbReference type="ChEBI" id="CHEBI:57457"/>
        <dbReference type="ChEBI" id="CHEBI:456216"/>
        <dbReference type="EC" id="6.3.3.2"/>
    </reaction>
</comment>
<dbReference type="PANTHER" id="PTHR23407">
    <property type="entry name" value="ATPASE INHIBITOR/5-FORMYLTETRAHYDROFOLATE CYCLO-LIGASE"/>
    <property type="match status" value="1"/>
</dbReference>
<name>A0ABR7RVG8_9PROT</name>
<dbReference type="NCBIfam" id="TIGR02727">
    <property type="entry name" value="MTHFS_bact"/>
    <property type="match status" value="1"/>
</dbReference>
<protein>
    <recommendedName>
        <fullName evidence="4">5-formyltetrahydrofolate cyclo-ligase</fullName>
        <ecNumber evidence="4">6.3.3.2</ecNumber>
    </recommendedName>
</protein>
<gene>
    <name evidence="5" type="ORF">IBL26_24060</name>
</gene>
<dbReference type="EMBL" id="JACTVA010000082">
    <property type="protein sequence ID" value="MBC9209932.1"/>
    <property type="molecule type" value="Genomic_DNA"/>
</dbReference>
<keyword evidence="5" id="KW-0436">Ligase</keyword>
<evidence type="ECO:0000256" key="1">
    <source>
        <dbReference type="ARBA" id="ARBA00010638"/>
    </source>
</evidence>
<organism evidence="5 6">
    <name type="scientific">Teichococcus aerophilus</name>
    <dbReference type="NCBI Taxonomy" id="1224513"/>
    <lineage>
        <taxon>Bacteria</taxon>
        <taxon>Pseudomonadati</taxon>
        <taxon>Pseudomonadota</taxon>
        <taxon>Alphaproteobacteria</taxon>
        <taxon>Acetobacterales</taxon>
        <taxon>Roseomonadaceae</taxon>
        <taxon>Roseomonas</taxon>
    </lineage>
</organism>
<evidence type="ECO:0000313" key="5">
    <source>
        <dbReference type="EMBL" id="MBC9209932.1"/>
    </source>
</evidence>
<proteinExistence type="inferred from homology"/>
<dbReference type="InterPro" id="IPR002698">
    <property type="entry name" value="FTHF_cligase"/>
</dbReference>
<dbReference type="Pfam" id="PF01812">
    <property type="entry name" value="5-FTHF_cyc-lig"/>
    <property type="match status" value="1"/>
</dbReference>
<dbReference type="PANTHER" id="PTHR23407:SF1">
    <property type="entry name" value="5-FORMYLTETRAHYDROFOLATE CYCLO-LIGASE"/>
    <property type="match status" value="1"/>
</dbReference>
<comment type="similarity">
    <text evidence="1 4">Belongs to the 5-formyltetrahydrofolate cyclo-ligase family.</text>
</comment>
<evidence type="ECO:0000256" key="4">
    <source>
        <dbReference type="RuleBase" id="RU361279"/>
    </source>
</evidence>
<keyword evidence="6" id="KW-1185">Reference proteome</keyword>
<dbReference type="InterPro" id="IPR037171">
    <property type="entry name" value="NagB/RpiA_transferase-like"/>
</dbReference>
<keyword evidence="4" id="KW-0460">Magnesium</keyword>
<comment type="caution">
    <text evidence="5">The sequence shown here is derived from an EMBL/GenBank/DDBJ whole genome shotgun (WGS) entry which is preliminary data.</text>
</comment>